<name>A0A5S6QUK8_TRIMR</name>
<keyword evidence="7" id="KW-0694">RNA-binding</keyword>
<keyword evidence="13" id="KW-1185">Reference proteome</keyword>
<keyword evidence="9" id="KW-0539">Nucleus</keyword>
<comment type="similarity">
    <text evidence="3">Belongs to the PHAX family.</text>
</comment>
<keyword evidence="8" id="KW-0653">Protein transport</keyword>
<feature type="domain" description="Phosphorylated adapter RNA export protein RNA-binding" evidence="12">
    <location>
        <begin position="156"/>
        <end position="237"/>
    </location>
</feature>
<evidence type="ECO:0000256" key="11">
    <source>
        <dbReference type="SAM" id="MobiDB-lite"/>
    </source>
</evidence>
<feature type="compositionally biased region" description="Basic and acidic residues" evidence="11">
    <location>
        <begin position="28"/>
        <end position="41"/>
    </location>
</feature>
<dbReference type="InterPro" id="IPR039047">
    <property type="entry name" value="PHAX"/>
</dbReference>
<dbReference type="GO" id="GO:0015031">
    <property type="term" value="P:protein transport"/>
    <property type="evidence" value="ECO:0007669"/>
    <property type="project" value="UniProtKB-KW"/>
</dbReference>
<feature type="region of interest" description="Disordered" evidence="11">
    <location>
        <begin position="98"/>
        <end position="118"/>
    </location>
</feature>
<comment type="subcellular location">
    <subcellularLocation>
        <location evidence="2">Cytoplasm</location>
    </subcellularLocation>
    <subcellularLocation>
        <location evidence="1">Nucleus</location>
    </subcellularLocation>
</comment>
<evidence type="ECO:0000256" key="4">
    <source>
        <dbReference type="ARBA" id="ARBA00016856"/>
    </source>
</evidence>
<evidence type="ECO:0000256" key="8">
    <source>
        <dbReference type="ARBA" id="ARBA00022927"/>
    </source>
</evidence>
<dbReference type="InterPro" id="IPR019385">
    <property type="entry name" value="PHAX_RNA-binding_domain"/>
</dbReference>
<organism evidence="13 14">
    <name type="scientific">Trichuris muris</name>
    <name type="common">Mouse whipworm</name>
    <dbReference type="NCBI Taxonomy" id="70415"/>
    <lineage>
        <taxon>Eukaryota</taxon>
        <taxon>Metazoa</taxon>
        <taxon>Ecdysozoa</taxon>
        <taxon>Nematoda</taxon>
        <taxon>Enoplea</taxon>
        <taxon>Dorylaimia</taxon>
        <taxon>Trichinellida</taxon>
        <taxon>Trichuridae</taxon>
        <taxon>Trichuris</taxon>
    </lineage>
</organism>
<evidence type="ECO:0000256" key="6">
    <source>
        <dbReference type="ARBA" id="ARBA00022490"/>
    </source>
</evidence>
<dbReference type="GO" id="GO:0003723">
    <property type="term" value="F:RNA binding"/>
    <property type="evidence" value="ECO:0007669"/>
    <property type="project" value="UniProtKB-KW"/>
</dbReference>
<evidence type="ECO:0000256" key="7">
    <source>
        <dbReference type="ARBA" id="ARBA00022884"/>
    </source>
</evidence>
<evidence type="ECO:0000256" key="2">
    <source>
        <dbReference type="ARBA" id="ARBA00004496"/>
    </source>
</evidence>
<feature type="region of interest" description="Disordered" evidence="11">
    <location>
        <begin position="240"/>
        <end position="279"/>
    </location>
</feature>
<dbReference type="PANTHER" id="PTHR13135">
    <property type="entry name" value="CYTOSOLIC RESINIFERATOXIN BINDING PROTEIN RBP-26"/>
    <property type="match status" value="1"/>
</dbReference>
<evidence type="ECO:0000256" key="9">
    <source>
        <dbReference type="ARBA" id="ARBA00023242"/>
    </source>
</evidence>
<dbReference type="GO" id="GO:0005737">
    <property type="term" value="C:cytoplasm"/>
    <property type="evidence" value="ECO:0007669"/>
    <property type="project" value="UniProtKB-SubCell"/>
</dbReference>
<evidence type="ECO:0000256" key="5">
    <source>
        <dbReference type="ARBA" id="ARBA00022448"/>
    </source>
</evidence>
<feature type="compositionally biased region" description="Polar residues" evidence="11">
    <location>
        <begin position="7"/>
        <end position="27"/>
    </location>
</feature>
<accession>A0A5S6QUK8</accession>
<evidence type="ECO:0000259" key="12">
    <source>
        <dbReference type="Pfam" id="PF10258"/>
    </source>
</evidence>
<dbReference type="GO" id="GO:0005634">
    <property type="term" value="C:nucleus"/>
    <property type="evidence" value="ECO:0007669"/>
    <property type="project" value="UniProtKB-SubCell"/>
</dbReference>
<proteinExistence type="inferred from homology"/>
<reference evidence="14" key="1">
    <citation type="submission" date="2019-12" db="UniProtKB">
        <authorList>
            <consortium name="WormBaseParasite"/>
        </authorList>
    </citation>
    <scope>IDENTIFICATION</scope>
</reference>
<dbReference type="PANTHER" id="PTHR13135:SF0">
    <property type="entry name" value="PHOSPHORYLATED ADAPTER RNA EXPORT PROTEIN"/>
    <property type="match status" value="1"/>
</dbReference>
<evidence type="ECO:0000256" key="3">
    <source>
        <dbReference type="ARBA" id="ARBA00006094"/>
    </source>
</evidence>
<evidence type="ECO:0000256" key="1">
    <source>
        <dbReference type="ARBA" id="ARBA00004123"/>
    </source>
</evidence>
<feature type="region of interest" description="Disordered" evidence="11">
    <location>
        <begin position="1"/>
        <end position="53"/>
    </location>
</feature>
<evidence type="ECO:0000313" key="13">
    <source>
        <dbReference type="Proteomes" id="UP000046395"/>
    </source>
</evidence>
<evidence type="ECO:0000313" key="14">
    <source>
        <dbReference type="WBParaSite" id="TMUE_3000010819.1"/>
    </source>
</evidence>
<keyword evidence="5" id="KW-0813">Transport</keyword>
<dbReference type="STRING" id="70415.A0A5S6QUK8"/>
<evidence type="ECO:0000256" key="10">
    <source>
        <dbReference type="ARBA" id="ARBA00030834"/>
    </source>
</evidence>
<protein>
    <recommendedName>
        <fullName evidence="4">Phosphorylated adapter RNA export protein</fullName>
    </recommendedName>
    <alternativeName>
        <fullName evidence="10">RNA U small nuclear RNA export adapter protein</fullName>
    </alternativeName>
</protein>
<dbReference type="GO" id="GO:0006408">
    <property type="term" value="P:snRNA export from nucleus"/>
    <property type="evidence" value="ECO:0007669"/>
    <property type="project" value="InterPro"/>
</dbReference>
<sequence>MADYCRNGTSVSSDHGTPSEQNANDWNTAKDDSVRSEEVVCEKPSNASPESGAASFNAWSELLIESELVGQLGQTSGALDLSENMVIRRGVESYSVQDKNADSKQENQCRGPGRKWHSYNRRPLRQSAKWKLKEQGGHVRVLPKFQERNGEPLQSFVKRLANCLQEKEVSVLNEIVNIVGRATAVSLYDATAKLEKEGGIMTKDNSRRRLPGGVFMHLATEDNESGEKVKEFFKKKRMEKRSINRKRRAAENSKCTAKRVKPNLDSSTDVASVQSVNEM</sequence>
<dbReference type="WBParaSite" id="TMUE_3000010819.1">
    <property type="protein sequence ID" value="TMUE_3000010819.1"/>
    <property type="gene ID" value="WBGene00286533"/>
</dbReference>
<dbReference type="Gene3D" id="1.10.10.1440">
    <property type="entry name" value="PHAX RNA-binding domain"/>
    <property type="match status" value="1"/>
</dbReference>
<keyword evidence="6" id="KW-0963">Cytoplasm</keyword>
<dbReference type="Proteomes" id="UP000046395">
    <property type="component" value="Unassembled WGS sequence"/>
</dbReference>
<feature type="compositionally biased region" description="Polar residues" evidence="11">
    <location>
        <begin position="264"/>
        <end position="279"/>
    </location>
</feature>
<dbReference type="InterPro" id="IPR038092">
    <property type="entry name" value="PHAX_RNA-binding_sf"/>
</dbReference>
<dbReference type="Pfam" id="PF10258">
    <property type="entry name" value="PHAX_RNA-bd"/>
    <property type="match status" value="1"/>
</dbReference>
<dbReference type="AlphaFoldDB" id="A0A5S6QUK8"/>